<accession>A0A2C9KV80</accession>
<dbReference type="AlphaFoldDB" id="A0A2C9KV80"/>
<organism evidence="1 2">
    <name type="scientific">Biomphalaria glabrata</name>
    <name type="common">Bloodfluke planorb</name>
    <name type="synonym">Freshwater snail</name>
    <dbReference type="NCBI Taxonomy" id="6526"/>
    <lineage>
        <taxon>Eukaryota</taxon>
        <taxon>Metazoa</taxon>
        <taxon>Spiralia</taxon>
        <taxon>Lophotrochozoa</taxon>
        <taxon>Mollusca</taxon>
        <taxon>Gastropoda</taxon>
        <taxon>Heterobranchia</taxon>
        <taxon>Euthyneura</taxon>
        <taxon>Panpulmonata</taxon>
        <taxon>Hygrophila</taxon>
        <taxon>Lymnaeoidea</taxon>
        <taxon>Planorbidae</taxon>
        <taxon>Biomphalaria</taxon>
    </lineage>
</organism>
<proteinExistence type="predicted"/>
<protein>
    <submittedName>
        <fullName evidence="1">Uncharacterized protein</fullName>
    </submittedName>
</protein>
<sequence>MAEAIEEPGYFADETTKEGYVRLKIKINGLKVKSAGLSITNKIRGIHSHPEGKNAIIEKPEFNNRGFVLHVKGGIDTEMKGAHYGLVIKQLPFDIEPADCYLKVGVITFTQECCTNFVS</sequence>
<dbReference type="OrthoDB" id="6231385at2759"/>
<dbReference type="EnsemblMetazoa" id="BGLB023932-RA">
    <property type="protein sequence ID" value="BGLB023932-PA"/>
    <property type="gene ID" value="BGLB023932"/>
</dbReference>
<gene>
    <name evidence="1" type="primary">106068318</name>
</gene>
<reference evidence="1" key="1">
    <citation type="submission" date="2020-05" db="UniProtKB">
        <authorList>
            <consortium name="EnsemblMetazoa"/>
        </authorList>
    </citation>
    <scope>IDENTIFICATION</scope>
    <source>
        <strain evidence="1">BB02</strain>
    </source>
</reference>
<dbReference type="VEuPathDB" id="VectorBase:BGLB023932"/>
<evidence type="ECO:0000313" key="2">
    <source>
        <dbReference type="Proteomes" id="UP000076420"/>
    </source>
</evidence>
<name>A0A2C9KV80_BIOGL</name>
<evidence type="ECO:0000313" key="1">
    <source>
        <dbReference type="EnsemblMetazoa" id="BGLB023932-PA"/>
    </source>
</evidence>
<dbReference type="VEuPathDB" id="VectorBase:BGLAX_031532"/>
<dbReference type="KEGG" id="bgt:106068318"/>
<dbReference type="Proteomes" id="UP000076420">
    <property type="component" value="Unassembled WGS sequence"/>
</dbReference>